<gene>
    <name evidence="2" type="ORF">ScoT_42610</name>
</gene>
<organism evidence="2 3">
    <name type="scientific">Streptomyces albidoflavus</name>
    <dbReference type="NCBI Taxonomy" id="1886"/>
    <lineage>
        <taxon>Bacteria</taxon>
        <taxon>Bacillati</taxon>
        <taxon>Actinomycetota</taxon>
        <taxon>Actinomycetes</taxon>
        <taxon>Kitasatosporales</taxon>
        <taxon>Streptomycetaceae</taxon>
        <taxon>Streptomyces</taxon>
        <taxon>Streptomyces albidoflavus group</taxon>
    </lineage>
</organism>
<accession>A0AA37C0E8</accession>
<dbReference type="InterPro" id="IPR036890">
    <property type="entry name" value="HATPase_C_sf"/>
</dbReference>
<feature type="region of interest" description="Disordered" evidence="1">
    <location>
        <begin position="91"/>
        <end position="120"/>
    </location>
</feature>
<dbReference type="Proteomes" id="UP001051844">
    <property type="component" value="Unassembled WGS sequence"/>
</dbReference>
<evidence type="ECO:0008006" key="4">
    <source>
        <dbReference type="Google" id="ProtNLM"/>
    </source>
</evidence>
<feature type="compositionally biased region" description="Pro residues" evidence="1">
    <location>
        <begin position="99"/>
        <end position="118"/>
    </location>
</feature>
<dbReference type="InterPro" id="IPR050267">
    <property type="entry name" value="Anti-sigma-factor_SerPK"/>
</dbReference>
<evidence type="ECO:0000313" key="3">
    <source>
        <dbReference type="Proteomes" id="UP001051844"/>
    </source>
</evidence>
<dbReference type="CDD" id="cd16936">
    <property type="entry name" value="HATPase_RsbW-like"/>
    <property type="match status" value="1"/>
</dbReference>
<name>A0AA37C0E8_9ACTN</name>
<proteinExistence type="predicted"/>
<comment type="caution">
    <text evidence="2">The sequence shown here is derived from an EMBL/GenBank/DDBJ whole genome shotgun (WGS) entry which is preliminary data.</text>
</comment>
<dbReference type="AlphaFoldDB" id="A0AA37C0E8"/>
<evidence type="ECO:0000256" key="1">
    <source>
        <dbReference type="SAM" id="MobiDB-lite"/>
    </source>
</evidence>
<dbReference type="PANTHER" id="PTHR35526:SF3">
    <property type="entry name" value="ANTI-SIGMA-F FACTOR RSBW"/>
    <property type="match status" value="1"/>
</dbReference>
<feature type="region of interest" description="Disordered" evidence="1">
    <location>
        <begin position="20"/>
        <end position="40"/>
    </location>
</feature>
<dbReference type="PANTHER" id="PTHR35526">
    <property type="entry name" value="ANTI-SIGMA-F FACTOR RSBW-RELATED"/>
    <property type="match status" value="1"/>
</dbReference>
<dbReference type="Gene3D" id="3.30.565.10">
    <property type="entry name" value="Histidine kinase-like ATPase, C-terminal domain"/>
    <property type="match status" value="1"/>
</dbReference>
<dbReference type="EMBL" id="BNDZ01000005">
    <property type="protein sequence ID" value="GHI48087.1"/>
    <property type="molecule type" value="Genomic_DNA"/>
</dbReference>
<reference evidence="2" key="1">
    <citation type="submission" date="2022-09" db="EMBL/GenBank/DDBJ databases">
        <title>Whole genome shotgun sequence of Streptomyces albidoflavus NBRC 12854.</title>
        <authorList>
            <person name="Komaki H."/>
            <person name="Tamura T."/>
        </authorList>
    </citation>
    <scope>NUCLEOTIDE SEQUENCE</scope>
    <source>
        <strain evidence="2">NBRC 12854</strain>
    </source>
</reference>
<evidence type="ECO:0000313" key="2">
    <source>
        <dbReference type="EMBL" id="GHI48087.1"/>
    </source>
</evidence>
<protein>
    <recommendedName>
        <fullName evidence="4">Regulatory protein</fullName>
    </recommendedName>
</protein>
<sequence length="154" mass="16408">MGMTESVVLRRKAFRLPRHPASVGEARHRTGGHLASWGHPPRSAIREETVLLVSELAADTVLHGPRDEPDFEVAVTVLAHGSCLVEVSDGIPDEAVLPTPDPDQTPGAPTPTTPPDPLLPGHARTLVTAVSEAWGVRDRGRYGKTVWALATVAP</sequence>